<protein>
    <submittedName>
        <fullName evidence="1">Uncharacterized protein</fullName>
    </submittedName>
</protein>
<sequence length="112" mass="12769">MTVMPTFLYNDMPQQPVQSGQVPTPLLPVHKGMSWQEAKKAAPDAGYDPTTRILSYSRKLFRETGPVEFTATEKKGSLSDKHLGYNIDTGSNVLDYDASYKWHECYWRIELP</sequence>
<comment type="caution">
    <text evidence="1">The sequence shown here is derived from an EMBL/GenBank/DDBJ whole genome shotgun (WGS) entry which is preliminary data.</text>
</comment>
<evidence type="ECO:0000313" key="2">
    <source>
        <dbReference type="Proteomes" id="UP000054770"/>
    </source>
</evidence>
<name>A0A158KZ68_9BURK</name>
<keyword evidence="2" id="KW-1185">Reference proteome</keyword>
<dbReference type="EMBL" id="FCON02000228">
    <property type="protein sequence ID" value="SAL86438.1"/>
    <property type="molecule type" value="Genomic_DNA"/>
</dbReference>
<organism evidence="1 2">
    <name type="scientific">Caballeronia choica</name>
    <dbReference type="NCBI Taxonomy" id="326476"/>
    <lineage>
        <taxon>Bacteria</taxon>
        <taxon>Pseudomonadati</taxon>
        <taxon>Pseudomonadota</taxon>
        <taxon>Betaproteobacteria</taxon>
        <taxon>Burkholderiales</taxon>
        <taxon>Burkholderiaceae</taxon>
        <taxon>Caballeronia</taxon>
    </lineage>
</organism>
<proteinExistence type="predicted"/>
<evidence type="ECO:0000313" key="1">
    <source>
        <dbReference type="EMBL" id="SAL86438.1"/>
    </source>
</evidence>
<dbReference type="AlphaFoldDB" id="A0A158KZ68"/>
<accession>A0A158KZ68</accession>
<reference evidence="1" key="1">
    <citation type="submission" date="2016-01" db="EMBL/GenBank/DDBJ databases">
        <authorList>
            <person name="Peeters C."/>
        </authorList>
    </citation>
    <scope>NUCLEOTIDE SEQUENCE [LARGE SCALE GENOMIC DNA]</scope>
    <source>
        <strain evidence="1">LMG 22940</strain>
    </source>
</reference>
<gene>
    <name evidence="1" type="ORF">AWB68_08029</name>
</gene>
<dbReference type="Proteomes" id="UP000054770">
    <property type="component" value="Unassembled WGS sequence"/>
</dbReference>